<dbReference type="InterPro" id="IPR016036">
    <property type="entry name" value="Malonyl_transacylase_ACP-bd"/>
</dbReference>
<dbReference type="CDD" id="cd04742">
    <property type="entry name" value="NPD_FabD"/>
    <property type="match status" value="1"/>
</dbReference>
<dbReference type="Gene3D" id="3.30.70.250">
    <property type="entry name" value="Malonyl-CoA ACP transacylase, ACP-binding"/>
    <property type="match status" value="1"/>
</dbReference>
<dbReference type="Gene3D" id="3.20.20.70">
    <property type="entry name" value="Aldolase class I"/>
    <property type="match status" value="1"/>
</dbReference>
<keyword evidence="3 7" id="KW-0012">Acyltransferase</keyword>
<dbReference type="RefSeq" id="WP_142542863.1">
    <property type="nucleotide sequence ID" value="NZ_SADY01000001.1"/>
</dbReference>
<dbReference type="SUPFAM" id="SSF52151">
    <property type="entry name" value="FabD/lysophospholipase-like"/>
    <property type="match status" value="1"/>
</dbReference>
<dbReference type="InterPro" id="IPR050858">
    <property type="entry name" value="Mal-CoA-ACP_Trans/PKS_FabD"/>
</dbReference>
<comment type="catalytic activity">
    <reaction evidence="4">
        <text>holo-[ACP] + malonyl-CoA = malonyl-[ACP] + CoA</text>
        <dbReference type="Rhea" id="RHEA:41792"/>
        <dbReference type="Rhea" id="RHEA-COMP:9623"/>
        <dbReference type="Rhea" id="RHEA-COMP:9685"/>
        <dbReference type="ChEBI" id="CHEBI:57287"/>
        <dbReference type="ChEBI" id="CHEBI:57384"/>
        <dbReference type="ChEBI" id="CHEBI:64479"/>
        <dbReference type="ChEBI" id="CHEBI:78449"/>
        <dbReference type="EC" id="2.3.1.39"/>
    </reaction>
</comment>
<sequence>MITYLFPGQGSQQKGMGKDLFDEFPDMVHAADQILGYSIKELCLEDPENKLGFTQFTQPALFVVNSLLYLKKCQETGQIPDYVAGHSLGEYNALFAANAFNFETGLKLVKKRGELMGKAYGGGMAAVIGLTGDQVREVLDTERLANIDIANYNSPTQIVISGPKEDIDKAKSVFELNNHVRMYSPLKVSGAFHSRYMENARQEFEKYIDEMPIQQLEISVISNVYARPYTQKSIKTNLIKQITHSVQWTDSIRYLLGRGEMNFEEIGTGKILTGMLNRIKREAEPITEVEEIEVPNFDRSNKLGNVLAIHEEIVVKKPVEEVVQKPLEIIAASLGNKEFKKNYGLKYAYLTGAMYRGVASKELVVKMGKAGMMGFLGTGGMHLAAIEADIQFIQKELSEGQAYGLNFLYNLNNPDKEHQLVDLLLKYKVRTIEASAFLGITSSLVKYKAKGLRRDGNGNVITDNRIIAKISRPEVAEAFLSPAPKRIVDKLLDENVITANEAELLKNVPMANDLSVEADSGGHTDSGVAYALMPAITVLRDEMMSKYRYTTPVRVGAAGGIGTPQAAAAAFVMGADFIVTGSINQCTVEANTHDTVKDLLQQMNVQDTELAPAGDMFEFGAKVQVLKKGLFFPARANKLYHLYCQHNSIVDIDEKTKKQIQEKYFKRSFESVFEELKSYYPHSDIEKAENNPKHKMALIFKWYFAYSTKLALSGNIECKVDYQVHCGPSLGAFNQWVKGTELENWRNRHVDDIALKIMHGSAELLNKRYKEILMNA</sequence>
<keyword evidence="8" id="KW-1185">Reference proteome</keyword>
<evidence type="ECO:0000256" key="4">
    <source>
        <dbReference type="ARBA" id="ARBA00048462"/>
    </source>
</evidence>
<evidence type="ECO:0000313" key="8">
    <source>
        <dbReference type="Proteomes" id="UP000316208"/>
    </source>
</evidence>
<dbReference type="Pfam" id="PF21607">
    <property type="entry name" value="FabD_helical_ins"/>
    <property type="match status" value="1"/>
</dbReference>
<dbReference type="Pfam" id="PF00698">
    <property type="entry name" value="Acyl_transf_1"/>
    <property type="match status" value="1"/>
</dbReference>
<dbReference type="PANTHER" id="PTHR42681:SF1">
    <property type="entry name" value="MALONYL-COA-ACYL CARRIER PROTEIN TRANSACYLASE, MITOCHONDRIAL"/>
    <property type="match status" value="1"/>
</dbReference>
<dbReference type="Gene3D" id="3.40.366.10">
    <property type="entry name" value="Malonyl-Coenzyme A Acyl Carrier Protein, domain 2"/>
    <property type="match status" value="1"/>
</dbReference>
<dbReference type="EMBL" id="SADY01000001">
    <property type="protein sequence ID" value="TQR46688.1"/>
    <property type="molecule type" value="Genomic_DNA"/>
</dbReference>
<evidence type="ECO:0000313" key="7">
    <source>
        <dbReference type="EMBL" id="TQR46688.1"/>
    </source>
</evidence>
<dbReference type="PANTHER" id="PTHR42681">
    <property type="entry name" value="MALONYL-COA-ACYL CARRIER PROTEIN TRANSACYLASE, MITOCHONDRIAL"/>
    <property type="match status" value="1"/>
</dbReference>
<dbReference type="NCBIfam" id="TIGR02814">
    <property type="entry name" value="pfaD_fam"/>
    <property type="match status" value="1"/>
</dbReference>
<name>A0ABY3AXV6_PAEPP</name>
<dbReference type="SUPFAM" id="SSF51395">
    <property type="entry name" value="FMN-linked oxidoreductases"/>
    <property type="match status" value="1"/>
</dbReference>
<evidence type="ECO:0000256" key="1">
    <source>
        <dbReference type="ARBA" id="ARBA00013258"/>
    </source>
</evidence>
<dbReference type="PROSITE" id="PS50084">
    <property type="entry name" value="KH_TYPE_1"/>
    <property type="match status" value="1"/>
</dbReference>
<evidence type="ECO:0000256" key="2">
    <source>
        <dbReference type="ARBA" id="ARBA00022679"/>
    </source>
</evidence>
<dbReference type="InterPro" id="IPR004410">
    <property type="entry name" value="Malonyl_CoA-ACP_transAc_FabD"/>
</dbReference>
<organism evidence="7 8">
    <name type="scientific">Paenibacillus popilliae</name>
    <name type="common">Bacillus popilliae</name>
    <dbReference type="NCBI Taxonomy" id="78057"/>
    <lineage>
        <taxon>Bacteria</taxon>
        <taxon>Bacillati</taxon>
        <taxon>Bacillota</taxon>
        <taxon>Bacilli</taxon>
        <taxon>Bacillales</taxon>
        <taxon>Paenibacillaceae</taxon>
        <taxon>Paenibacillus</taxon>
    </lineage>
</organism>
<dbReference type="NCBIfam" id="TIGR00128">
    <property type="entry name" value="fabD"/>
    <property type="match status" value="1"/>
</dbReference>
<dbReference type="SUPFAM" id="SSF55048">
    <property type="entry name" value="Probable ACP-binding domain of malonyl-CoA ACP transacylase"/>
    <property type="match status" value="1"/>
</dbReference>
<dbReference type="EC" id="2.3.1.39" evidence="1"/>
<dbReference type="InterPro" id="IPR014179">
    <property type="entry name" value="PfaD-like_TIM-barrel"/>
</dbReference>
<keyword evidence="2 7" id="KW-0808">Transferase</keyword>
<dbReference type="InterPro" id="IPR001227">
    <property type="entry name" value="Ac_transferase_dom_sf"/>
</dbReference>
<dbReference type="InterPro" id="IPR016035">
    <property type="entry name" value="Acyl_Trfase/lysoPLipase"/>
</dbReference>
<evidence type="ECO:0000259" key="6">
    <source>
        <dbReference type="SMART" id="SM00827"/>
    </source>
</evidence>
<proteinExistence type="predicted"/>
<dbReference type="Pfam" id="PF03060">
    <property type="entry name" value="NMO"/>
    <property type="match status" value="1"/>
</dbReference>
<dbReference type="InterPro" id="IPR049489">
    <property type="entry name" value="FabD-like_helical_ins"/>
</dbReference>
<evidence type="ECO:0000256" key="3">
    <source>
        <dbReference type="ARBA" id="ARBA00023315"/>
    </source>
</evidence>
<dbReference type="InterPro" id="IPR014043">
    <property type="entry name" value="Acyl_transferase_dom"/>
</dbReference>
<feature type="domain" description="Malonyl-CoA:ACP transacylase (MAT)" evidence="6">
    <location>
        <begin position="5"/>
        <end position="301"/>
    </location>
</feature>
<reference evidence="7 8" key="1">
    <citation type="submission" date="2018-03" db="EMBL/GenBank/DDBJ databases">
        <title>Aerobic endospore-forming bacteria genome sequencing and assembly.</title>
        <authorList>
            <person name="Cavalcante D.A."/>
            <person name="Driks A."/>
            <person name="Putonti C."/>
            <person name="De-Souza M.T."/>
        </authorList>
    </citation>
    <scope>NUCLEOTIDE SEQUENCE [LARGE SCALE GENOMIC DNA]</scope>
    <source>
        <strain evidence="7 8">SDF0028</strain>
    </source>
</reference>
<gene>
    <name evidence="7" type="primary">fabD</name>
    <name evidence="7" type="ORF">C7Y44_03265</name>
</gene>
<keyword evidence="5" id="KW-0694">RNA-binding</keyword>
<accession>A0ABY3AXV6</accession>
<protein>
    <recommendedName>
        <fullName evidence="1">[acyl-carrier-protein] S-malonyltransferase</fullName>
        <ecNumber evidence="1">2.3.1.39</ecNumber>
    </recommendedName>
</protein>
<dbReference type="SMART" id="SM00827">
    <property type="entry name" value="PKS_AT"/>
    <property type="match status" value="1"/>
</dbReference>
<dbReference type="InterPro" id="IPR013785">
    <property type="entry name" value="Aldolase_TIM"/>
</dbReference>
<evidence type="ECO:0000256" key="5">
    <source>
        <dbReference type="PROSITE-ProRule" id="PRU00117"/>
    </source>
</evidence>
<dbReference type="Proteomes" id="UP000316208">
    <property type="component" value="Unassembled WGS sequence"/>
</dbReference>
<dbReference type="GO" id="GO:0004314">
    <property type="term" value="F:[acyl-carrier-protein] S-malonyltransferase activity"/>
    <property type="evidence" value="ECO:0007669"/>
    <property type="project" value="UniProtKB-EC"/>
</dbReference>
<comment type="caution">
    <text evidence="7">The sequence shown here is derived from an EMBL/GenBank/DDBJ whole genome shotgun (WGS) entry which is preliminary data.</text>
</comment>